<evidence type="ECO:0000313" key="3">
    <source>
        <dbReference type="Proteomes" id="UP001235513"/>
    </source>
</evidence>
<accession>A0ABT9SQR4</accession>
<feature type="transmembrane region" description="Helical" evidence="1">
    <location>
        <begin position="39"/>
        <end position="57"/>
    </location>
</feature>
<reference evidence="2 3" key="1">
    <citation type="submission" date="2023-07" db="EMBL/GenBank/DDBJ databases">
        <title>Sorghum-associated microbial communities from plants grown in Nebraska, USA.</title>
        <authorList>
            <person name="Schachtman D."/>
        </authorList>
    </citation>
    <scope>NUCLEOTIDE SEQUENCE [LARGE SCALE GENOMIC DNA]</scope>
    <source>
        <strain evidence="2 3">CC351</strain>
    </source>
</reference>
<dbReference type="EMBL" id="JAUSRL010000005">
    <property type="protein sequence ID" value="MDP9961317.1"/>
    <property type="molecule type" value="Genomic_DNA"/>
</dbReference>
<evidence type="ECO:0000256" key="1">
    <source>
        <dbReference type="SAM" id="Phobius"/>
    </source>
</evidence>
<dbReference type="Proteomes" id="UP001235513">
    <property type="component" value="Unassembled WGS sequence"/>
</dbReference>
<protein>
    <recommendedName>
        <fullName evidence="4">YcxB-like protein domain-containing protein</fullName>
    </recommendedName>
</protein>
<keyword evidence="3" id="KW-1185">Reference proteome</keyword>
<sequence length="181" mass="21817">MPEFTKLTLLFDENTERDNQQFFFKYIQKKTFSELKKSVIYAVIFFCLGFFPLEGLQKSPIPYIFKYLGFIYIGYIYYLVYQYFASKKKTYKSIEDTIKELKKKDENLYSITLDENNISIENPFNTINSVWEKTSYKFIDKYLILSTLNGYLSFIFTSFEFKNNDYQILLDYLQKNSKQIN</sequence>
<name>A0ABT9SQR4_9FLAO</name>
<keyword evidence="1" id="KW-0472">Membrane</keyword>
<feature type="transmembrane region" description="Helical" evidence="1">
    <location>
        <begin position="63"/>
        <end position="84"/>
    </location>
</feature>
<evidence type="ECO:0008006" key="4">
    <source>
        <dbReference type="Google" id="ProtNLM"/>
    </source>
</evidence>
<gene>
    <name evidence="2" type="ORF">J2T04_003215</name>
</gene>
<organism evidence="2 3">
    <name type="scientific">Chryseobacterium lathyri</name>
    <dbReference type="NCBI Taxonomy" id="395933"/>
    <lineage>
        <taxon>Bacteria</taxon>
        <taxon>Pseudomonadati</taxon>
        <taxon>Bacteroidota</taxon>
        <taxon>Flavobacteriia</taxon>
        <taxon>Flavobacteriales</taxon>
        <taxon>Weeksellaceae</taxon>
        <taxon>Chryseobacterium group</taxon>
        <taxon>Chryseobacterium</taxon>
    </lineage>
</organism>
<comment type="caution">
    <text evidence="2">The sequence shown here is derived from an EMBL/GenBank/DDBJ whole genome shotgun (WGS) entry which is preliminary data.</text>
</comment>
<keyword evidence="1" id="KW-1133">Transmembrane helix</keyword>
<evidence type="ECO:0000313" key="2">
    <source>
        <dbReference type="EMBL" id="MDP9961317.1"/>
    </source>
</evidence>
<proteinExistence type="predicted"/>
<dbReference type="RefSeq" id="WP_306845399.1">
    <property type="nucleotide sequence ID" value="NZ_JAUSRL010000005.1"/>
</dbReference>
<keyword evidence="1" id="KW-0812">Transmembrane</keyword>